<organism evidence="1 2">
    <name type="scientific">Microscilla marina ATCC 23134</name>
    <dbReference type="NCBI Taxonomy" id="313606"/>
    <lineage>
        <taxon>Bacteria</taxon>
        <taxon>Pseudomonadati</taxon>
        <taxon>Bacteroidota</taxon>
        <taxon>Cytophagia</taxon>
        <taxon>Cytophagales</taxon>
        <taxon>Microscillaceae</taxon>
        <taxon>Microscilla</taxon>
    </lineage>
</organism>
<dbReference type="AlphaFoldDB" id="A1ZHK4"/>
<protein>
    <submittedName>
        <fullName evidence="1">Uncharacterized protein</fullName>
    </submittedName>
</protein>
<comment type="caution">
    <text evidence="1">The sequence shown here is derived from an EMBL/GenBank/DDBJ whole genome shotgun (WGS) entry which is preliminary data.</text>
</comment>
<evidence type="ECO:0000313" key="2">
    <source>
        <dbReference type="Proteomes" id="UP000004095"/>
    </source>
</evidence>
<sequence length="44" mass="5070">MSRFWQINTKAGNYYSSVIYNNHYESNPVHTNLSRGADKSLTGF</sequence>
<evidence type="ECO:0000313" key="1">
    <source>
        <dbReference type="EMBL" id="EAY30011.1"/>
    </source>
</evidence>
<gene>
    <name evidence="1" type="ORF">M23134_05344</name>
</gene>
<keyword evidence="2" id="KW-1185">Reference proteome</keyword>
<proteinExistence type="predicted"/>
<reference evidence="1 2" key="1">
    <citation type="submission" date="2007-01" db="EMBL/GenBank/DDBJ databases">
        <authorList>
            <person name="Haygood M."/>
            <person name="Podell S."/>
            <person name="Anderson C."/>
            <person name="Hopkinson B."/>
            <person name="Roe K."/>
            <person name="Barbeau K."/>
            <person name="Gaasterland T."/>
            <person name="Ferriera S."/>
            <person name="Johnson J."/>
            <person name="Kravitz S."/>
            <person name="Beeson K."/>
            <person name="Sutton G."/>
            <person name="Rogers Y.-H."/>
            <person name="Friedman R."/>
            <person name="Frazier M."/>
            <person name="Venter J.C."/>
        </authorList>
    </citation>
    <scope>NUCLEOTIDE SEQUENCE [LARGE SCALE GENOMIC DNA]</scope>
    <source>
        <strain evidence="1 2">ATCC 23134</strain>
    </source>
</reference>
<name>A1ZHK4_MICM2</name>
<dbReference type="EMBL" id="AAWS01000008">
    <property type="protein sequence ID" value="EAY30011.1"/>
    <property type="molecule type" value="Genomic_DNA"/>
</dbReference>
<dbReference type="Proteomes" id="UP000004095">
    <property type="component" value="Unassembled WGS sequence"/>
</dbReference>
<accession>A1ZHK4</accession>